<evidence type="ECO:0000313" key="12">
    <source>
        <dbReference type="Proteomes" id="UP001464923"/>
    </source>
</evidence>
<reference evidence="11 12" key="1">
    <citation type="submission" date="2024-03" db="EMBL/GenBank/DDBJ databases">
        <title>Draft genome sequence of Pseudonocardia tropica JCM 19149.</title>
        <authorList>
            <person name="Butdee W."/>
            <person name="Duangmal K."/>
        </authorList>
    </citation>
    <scope>NUCLEOTIDE SEQUENCE [LARGE SCALE GENOMIC DNA]</scope>
    <source>
        <strain evidence="11 12">JCM 19149</strain>
    </source>
</reference>
<dbReference type="Gene3D" id="2.40.30.10">
    <property type="entry name" value="Translation factors"/>
    <property type="match status" value="1"/>
</dbReference>
<dbReference type="SUPFAM" id="SSF63380">
    <property type="entry name" value="Riboflavin synthase domain-like"/>
    <property type="match status" value="1"/>
</dbReference>
<dbReference type="CDD" id="cd06199">
    <property type="entry name" value="SiR"/>
    <property type="match status" value="1"/>
</dbReference>
<dbReference type="EMBL" id="JBEDNP010000010">
    <property type="protein sequence ID" value="MEQ3540726.1"/>
    <property type="molecule type" value="Genomic_DNA"/>
</dbReference>
<comment type="caution">
    <text evidence="11">The sequence shown here is derived from an EMBL/GenBank/DDBJ whole genome shotgun (WGS) entry which is preliminary data.</text>
</comment>
<dbReference type="PROSITE" id="PS51384">
    <property type="entry name" value="FAD_FR"/>
    <property type="match status" value="1"/>
</dbReference>
<dbReference type="Proteomes" id="UP001464923">
    <property type="component" value="Unassembled WGS sequence"/>
</dbReference>
<evidence type="ECO:0000256" key="2">
    <source>
        <dbReference type="ARBA" id="ARBA00001974"/>
    </source>
</evidence>
<dbReference type="InterPro" id="IPR003097">
    <property type="entry name" value="CysJ-like_FAD-binding"/>
</dbReference>
<keyword evidence="12" id="KW-1185">Reference proteome</keyword>
<comment type="cofactor">
    <cofactor evidence="2">
        <name>FAD</name>
        <dbReference type="ChEBI" id="CHEBI:57692"/>
    </cofactor>
</comment>
<dbReference type="Pfam" id="PF00667">
    <property type="entry name" value="FAD_binding_1"/>
    <property type="match status" value="1"/>
</dbReference>
<dbReference type="InterPro" id="IPR008254">
    <property type="entry name" value="Flavodoxin/NO_synth"/>
</dbReference>
<keyword evidence="7" id="KW-0560">Oxidoreductase</keyword>
<dbReference type="Pfam" id="PF00258">
    <property type="entry name" value="Flavodoxin_1"/>
    <property type="match status" value="1"/>
</dbReference>
<dbReference type="PROSITE" id="PS50902">
    <property type="entry name" value="FLAVODOXIN_LIKE"/>
    <property type="match status" value="1"/>
</dbReference>
<dbReference type="Gene3D" id="1.20.990.10">
    <property type="entry name" value="NADPH-cytochrome p450 Reductase, Chain A, domain 3"/>
    <property type="match status" value="1"/>
</dbReference>
<dbReference type="InterPro" id="IPR017927">
    <property type="entry name" value="FAD-bd_FR_type"/>
</dbReference>
<name>A0ABV1JXN0_9PSEU</name>
<evidence type="ECO:0000256" key="5">
    <source>
        <dbReference type="ARBA" id="ARBA00022827"/>
    </source>
</evidence>
<evidence type="ECO:0000256" key="8">
    <source>
        <dbReference type="ARBA" id="ARBA00023192"/>
    </source>
</evidence>
<dbReference type="InterPro" id="IPR001433">
    <property type="entry name" value="OxRdtase_FAD/NAD-bd"/>
</dbReference>
<dbReference type="SUPFAM" id="SSF52343">
    <property type="entry name" value="Ferredoxin reductase-like, C-terminal NADP-linked domain"/>
    <property type="match status" value="1"/>
</dbReference>
<dbReference type="SUPFAM" id="SSF52218">
    <property type="entry name" value="Flavoproteins"/>
    <property type="match status" value="1"/>
</dbReference>
<evidence type="ECO:0000313" key="11">
    <source>
        <dbReference type="EMBL" id="MEQ3540726.1"/>
    </source>
</evidence>
<dbReference type="InterPro" id="IPR023173">
    <property type="entry name" value="NADPH_Cyt_P450_Rdtase_alpha"/>
</dbReference>
<evidence type="ECO:0000256" key="4">
    <source>
        <dbReference type="ARBA" id="ARBA00022643"/>
    </source>
</evidence>
<dbReference type="Pfam" id="PF00175">
    <property type="entry name" value="NAD_binding_1"/>
    <property type="match status" value="1"/>
</dbReference>
<proteinExistence type="predicted"/>
<dbReference type="InterPro" id="IPR001094">
    <property type="entry name" value="Flavdoxin-like"/>
</dbReference>
<dbReference type="Gene3D" id="3.40.50.80">
    <property type="entry name" value="Nucleotide-binding domain of ferredoxin-NADP reductase (FNR) module"/>
    <property type="match status" value="1"/>
</dbReference>
<keyword evidence="4" id="KW-0288">FMN</keyword>
<organism evidence="11 12">
    <name type="scientific">Pseudonocardia tropica</name>
    <dbReference type="NCBI Taxonomy" id="681289"/>
    <lineage>
        <taxon>Bacteria</taxon>
        <taxon>Bacillati</taxon>
        <taxon>Actinomycetota</taxon>
        <taxon>Actinomycetes</taxon>
        <taxon>Pseudonocardiales</taxon>
        <taxon>Pseudonocardiaceae</taxon>
        <taxon>Pseudonocardia</taxon>
    </lineage>
</organism>
<dbReference type="InterPro" id="IPR029039">
    <property type="entry name" value="Flavoprotein-like_sf"/>
</dbReference>
<accession>A0ABV1JXN0</accession>
<feature type="domain" description="FAD-binding FR-type" evidence="10">
    <location>
        <begin position="220"/>
        <end position="428"/>
    </location>
</feature>
<sequence>MTAPPPPAQLSSLAISPDAPFTAEQRIWLSGYLAGARSAAAAGPVRKETGMTPVHVLYGTETGNAEYVADLLTERLTEAGVPWELHELDAVDADALAAMSRVVVVCSTYGDGEMPDNADLFRKMVTADDAPRLDATSFAVCALGDESYEDFCAAGRLLDTRLAELGATRILERRDCDVMWEDASAQWFPEIVAVLAAAPAATTAPEPAPEPEPVRRRDRPAPVPAVLAHRVRLSGPASDKEIHHHEFDLTGTGLTYAAGDSLTVVPANDPALVEAFLHHLGHDGDAPVGDRPLRELLTSVHEIVTPSRDLLDVLAERAADAGLRAALREDRAACLWDRDLLGLLHAARLRLDPEELVGLLRPLRHRAYSISSSPLLFPDRVHLTVAAVRYRCADRAVGGVCSTHLADRLAVGDSAVVSLQPNTGFRPPADDVDMIMVGPGTGVAPFRAFLQERAARGARGRNWLLFGDRRSDHDFLYRSELLGWAEDGLLTHLDLAFSRDQAEKVYVQDRMRTHGARLHAWLAGGAHLYVCGDASRMARDVDAALHEILAAHTGGEDGAAGFVADLKRGKRYLRDVY</sequence>
<gene>
    <name evidence="11" type="ORF">WHI96_18100</name>
</gene>
<evidence type="ECO:0000259" key="9">
    <source>
        <dbReference type="PROSITE" id="PS50902"/>
    </source>
</evidence>
<dbReference type="Gene3D" id="3.40.50.360">
    <property type="match status" value="1"/>
</dbReference>
<dbReference type="InterPro" id="IPR039261">
    <property type="entry name" value="FNR_nucleotide-bd"/>
</dbReference>
<evidence type="ECO:0000256" key="6">
    <source>
        <dbReference type="ARBA" id="ARBA00022857"/>
    </source>
</evidence>
<evidence type="ECO:0000256" key="7">
    <source>
        <dbReference type="ARBA" id="ARBA00023002"/>
    </source>
</evidence>
<dbReference type="PANTHER" id="PTHR19384:SF128">
    <property type="entry name" value="NADPH OXIDOREDUCTASE A"/>
    <property type="match status" value="1"/>
</dbReference>
<feature type="domain" description="Flavodoxin-like" evidence="9">
    <location>
        <begin position="54"/>
        <end position="192"/>
    </location>
</feature>
<dbReference type="PANTHER" id="PTHR19384">
    <property type="entry name" value="NITRIC OXIDE SYNTHASE-RELATED"/>
    <property type="match status" value="1"/>
</dbReference>
<keyword evidence="8" id="KW-0198">Cysteine biosynthesis</keyword>
<keyword evidence="6" id="KW-0521">NADP</keyword>
<evidence type="ECO:0000256" key="1">
    <source>
        <dbReference type="ARBA" id="ARBA00001917"/>
    </source>
</evidence>
<protein>
    <submittedName>
        <fullName evidence="11">Sulfite reductase flavoprotein subunit alpha</fullName>
    </submittedName>
</protein>
<dbReference type="PRINTS" id="PR00369">
    <property type="entry name" value="FLAVODOXIN"/>
</dbReference>
<keyword evidence="3" id="KW-0285">Flavoprotein</keyword>
<dbReference type="InterPro" id="IPR017938">
    <property type="entry name" value="Riboflavin_synthase-like_b-brl"/>
</dbReference>
<dbReference type="InterPro" id="IPR001709">
    <property type="entry name" value="Flavoprot_Pyr_Nucl_cyt_Rdtase"/>
</dbReference>
<dbReference type="RefSeq" id="WP_345644164.1">
    <property type="nucleotide sequence ID" value="NZ_BAABLY010000025.1"/>
</dbReference>
<keyword evidence="5" id="KW-0274">FAD</keyword>
<evidence type="ECO:0000256" key="3">
    <source>
        <dbReference type="ARBA" id="ARBA00022630"/>
    </source>
</evidence>
<dbReference type="PRINTS" id="PR00371">
    <property type="entry name" value="FPNCR"/>
</dbReference>
<keyword evidence="8" id="KW-0028">Amino-acid biosynthesis</keyword>
<comment type="cofactor">
    <cofactor evidence="1">
        <name>FMN</name>
        <dbReference type="ChEBI" id="CHEBI:58210"/>
    </cofactor>
</comment>
<evidence type="ECO:0000259" key="10">
    <source>
        <dbReference type="PROSITE" id="PS51384"/>
    </source>
</evidence>